<keyword evidence="2" id="KW-1185">Reference proteome</keyword>
<evidence type="ECO:0000313" key="1">
    <source>
        <dbReference type="EMBL" id="GAA1666090.1"/>
    </source>
</evidence>
<dbReference type="EMBL" id="BAAAMU010000075">
    <property type="protein sequence ID" value="GAA1666090.1"/>
    <property type="molecule type" value="Genomic_DNA"/>
</dbReference>
<comment type="caution">
    <text evidence="1">The sequence shown here is derived from an EMBL/GenBank/DDBJ whole genome shotgun (WGS) entry which is preliminary data.</text>
</comment>
<name>A0ABP4S1V9_9ACTN</name>
<reference evidence="2" key="1">
    <citation type="journal article" date="2019" name="Int. J. Syst. Evol. Microbiol.">
        <title>The Global Catalogue of Microorganisms (GCM) 10K type strain sequencing project: providing services to taxonomists for standard genome sequencing and annotation.</title>
        <authorList>
            <consortium name="The Broad Institute Genomics Platform"/>
            <consortium name="The Broad Institute Genome Sequencing Center for Infectious Disease"/>
            <person name="Wu L."/>
            <person name="Ma J."/>
        </authorList>
    </citation>
    <scope>NUCLEOTIDE SEQUENCE [LARGE SCALE GENOMIC DNA]</scope>
    <source>
        <strain evidence="2">JCM 13929</strain>
    </source>
</reference>
<sequence length="68" mass="6598">MMELLAVGAGVGSLIALALLAVAATGVSTTAASATALTETAVRTAFLSPIQMVGPIVGEETSSSHPAD</sequence>
<protein>
    <recommendedName>
        <fullName evidence="3">Secreted protein</fullName>
    </recommendedName>
</protein>
<gene>
    <name evidence="1" type="ORF">GCM10009733_074650</name>
</gene>
<accession>A0ABP4S1V9</accession>
<evidence type="ECO:0000313" key="2">
    <source>
        <dbReference type="Proteomes" id="UP001500064"/>
    </source>
</evidence>
<proteinExistence type="predicted"/>
<organism evidence="1 2">
    <name type="scientific">Nonomuraea maheshkhaliensis</name>
    <dbReference type="NCBI Taxonomy" id="419590"/>
    <lineage>
        <taxon>Bacteria</taxon>
        <taxon>Bacillati</taxon>
        <taxon>Actinomycetota</taxon>
        <taxon>Actinomycetes</taxon>
        <taxon>Streptosporangiales</taxon>
        <taxon>Streptosporangiaceae</taxon>
        <taxon>Nonomuraea</taxon>
    </lineage>
</organism>
<evidence type="ECO:0008006" key="3">
    <source>
        <dbReference type="Google" id="ProtNLM"/>
    </source>
</evidence>
<dbReference type="Proteomes" id="UP001500064">
    <property type="component" value="Unassembled WGS sequence"/>
</dbReference>